<evidence type="ECO:0000313" key="1">
    <source>
        <dbReference type="EMBL" id="AUT64851.1"/>
    </source>
</evidence>
<dbReference type="KEGG" id="pter:C2L65_35080"/>
<name>A0A2I8F044_9BURK</name>
<reference evidence="1 2" key="1">
    <citation type="submission" date="2018-01" db="EMBL/GenBank/DDBJ databases">
        <title>Species boundaries and ecological features among Paraburkholderia terrae DSMZ17804T, P. hospita DSMZ17164T and P. caribensis DSMZ13236T.</title>
        <authorList>
            <person name="Pratama A.A."/>
        </authorList>
    </citation>
    <scope>NUCLEOTIDE SEQUENCE [LARGE SCALE GENOMIC DNA]</scope>
    <source>
        <strain evidence="1 2">DSM 17804</strain>
    </source>
</reference>
<dbReference type="Proteomes" id="UP000243502">
    <property type="component" value="Chromosome 3"/>
</dbReference>
<sequence>MDTAPAADSFRVIFRENRLKRMMTETITHISVLARFIQNIPFGIPRLISRSMSANVPLLIAQLPQLSRLWLRTSASLARSLPMVGRYVRMRAPFQNRNIALSTWM</sequence>
<protein>
    <submittedName>
        <fullName evidence="1">Uncharacterized protein</fullName>
    </submittedName>
</protein>
<evidence type="ECO:0000313" key="2">
    <source>
        <dbReference type="Proteomes" id="UP000243502"/>
    </source>
</evidence>
<gene>
    <name evidence="1" type="ORF">C2L65_35080</name>
</gene>
<proteinExistence type="predicted"/>
<dbReference type="EMBL" id="CP026113">
    <property type="protein sequence ID" value="AUT64851.1"/>
    <property type="molecule type" value="Genomic_DNA"/>
</dbReference>
<organism evidence="1 2">
    <name type="scientific">Paraburkholderia terrae</name>
    <dbReference type="NCBI Taxonomy" id="311230"/>
    <lineage>
        <taxon>Bacteria</taxon>
        <taxon>Pseudomonadati</taxon>
        <taxon>Pseudomonadota</taxon>
        <taxon>Betaproteobacteria</taxon>
        <taxon>Burkholderiales</taxon>
        <taxon>Burkholderiaceae</taxon>
        <taxon>Paraburkholderia</taxon>
    </lineage>
</organism>
<dbReference type="AlphaFoldDB" id="A0A2I8F044"/>
<accession>A0A2I8F044</accession>